<feature type="transmembrane region" description="Helical" evidence="7">
    <location>
        <begin position="310"/>
        <end position="340"/>
    </location>
</feature>
<dbReference type="NCBIfam" id="TIGR00786">
    <property type="entry name" value="dctM"/>
    <property type="match status" value="1"/>
</dbReference>
<dbReference type="Pfam" id="PF06808">
    <property type="entry name" value="DctM"/>
    <property type="match status" value="1"/>
</dbReference>
<evidence type="ECO:0000256" key="5">
    <source>
        <dbReference type="ARBA" id="ARBA00022989"/>
    </source>
</evidence>
<feature type="transmembrane region" description="Helical" evidence="7">
    <location>
        <begin position="268"/>
        <end position="290"/>
    </location>
</feature>
<dbReference type="InterPro" id="IPR004681">
    <property type="entry name" value="TRAP_DctM"/>
</dbReference>
<evidence type="ECO:0000313" key="10">
    <source>
        <dbReference type="Proteomes" id="UP001196509"/>
    </source>
</evidence>
<keyword evidence="2" id="KW-1003">Cell membrane</keyword>
<evidence type="ECO:0000256" key="3">
    <source>
        <dbReference type="ARBA" id="ARBA00022519"/>
    </source>
</evidence>
<protein>
    <recommendedName>
        <fullName evidence="7">TRAP transporter large permease protein</fullName>
    </recommendedName>
</protein>
<comment type="subcellular location">
    <subcellularLocation>
        <location evidence="1 7">Cell inner membrane</location>
        <topology evidence="1 7">Multi-pass membrane protein</topology>
    </subcellularLocation>
</comment>
<feature type="transmembrane region" description="Helical" evidence="7">
    <location>
        <begin position="50"/>
        <end position="70"/>
    </location>
</feature>
<comment type="subunit">
    <text evidence="7">The complex comprises the extracytoplasmic solute receptor protein and the two transmembrane proteins.</text>
</comment>
<feature type="transmembrane region" description="Helical" evidence="7">
    <location>
        <begin position="6"/>
        <end position="30"/>
    </location>
</feature>
<feature type="transmembrane region" description="Helical" evidence="7">
    <location>
        <begin position="237"/>
        <end position="256"/>
    </location>
</feature>
<keyword evidence="10" id="KW-1185">Reference proteome</keyword>
<dbReference type="GO" id="GO:0022857">
    <property type="term" value="F:transmembrane transporter activity"/>
    <property type="evidence" value="ECO:0007669"/>
    <property type="project" value="UniProtKB-UniRule"/>
</dbReference>
<dbReference type="EMBL" id="JAICBX010000002">
    <property type="protein sequence ID" value="MBW8637828.1"/>
    <property type="molecule type" value="Genomic_DNA"/>
</dbReference>
<dbReference type="AlphaFoldDB" id="A0AAE2ZP22"/>
<evidence type="ECO:0000256" key="7">
    <source>
        <dbReference type="RuleBase" id="RU369079"/>
    </source>
</evidence>
<feature type="transmembrane region" description="Helical" evidence="7">
    <location>
        <begin position="90"/>
        <end position="119"/>
    </location>
</feature>
<keyword evidence="6 7" id="KW-0472">Membrane</keyword>
<accession>A0AAE2ZP22</accession>
<feature type="transmembrane region" description="Helical" evidence="7">
    <location>
        <begin position="131"/>
        <end position="147"/>
    </location>
</feature>
<dbReference type="RefSeq" id="WP_220228502.1">
    <property type="nucleotide sequence ID" value="NZ_JAICBX010000002.1"/>
</dbReference>
<dbReference type="InterPro" id="IPR010656">
    <property type="entry name" value="DctM"/>
</dbReference>
<keyword evidence="5 7" id="KW-1133">Transmembrane helix</keyword>
<dbReference type="GO" id="GO:0005886">
    <property type="term" value="C:plasma membrane"/>
    <property type="evidence" value="ECO:0007669"/>
    <property type="project" value="UniProtKB-SubCell"/>
</dbReference>
<keyword evidence="7" id="KW-0813">Transport</keyword>
<evidence type="ECO:0000256" key="2">
    <source>
        <dbReference type="ARBA" id="ARBA00022475"/>
    </source>
</evidence>
<evidence type="ECO:0000256" key="6">
    <source>
        <dbReference type="ARBA" id="ARBA00023136"/>
    </source>
</evidence>
<dbReference type="InterPro" id="IPR020846">
    <property type="entry name" value="MFS_dom"/>
</dbReference>
<dbReference type="PROSITE" id="PS50850">
    <property type="entry name" value="MFS"/>
    <property type="match status" value="1"/>
</dbReference>
<keyword evidence="4 7" id="KW-0812">Transmembrane</keyword>
<comment type="similarity">
    <text evidence="7">Belongs to the TRAP transporter large permease family.</text>
</comment>
<comment type="caution">
    <text evidence="7">Lacks conserved residue(s) required for the propagation of feature annotation.</text>
</comment>
<name>A0AAE2ZP22_9HYPH</name>
<comment type="caution">
    <text evidence="9">The sequence shown here is derived from an EMBL/GenBank/DDBJ whole genome shotgun (WGS) entry which is preliminary data.</text>
</comment>
<gene>
    <name evidence="9" type="ORF">K1W69_11570</name>
</gene>
<dbReference type="PANTHER" id="PTHR33362">
    <property type="entry name" value="SIALIC ACID TRAP TRANSPORTER PERMEASE PROTEIN SIAT-RELATED"/>
    <property type="match status" value="1"/>
</dbReference>
<feature type="transmembrane region" description="Helical" evidence="7">
    <location>
        <begin position="167"/>
        <end position="189"/>
    </location>
</feature>
<dbReference type="Proteomes" id="UP001196509">
    <property type="component" value="Unassembled WGS sequence"/>
</dbReference>
<dbReference type="PIRSF" id="PIRSF006066">
    <property type="entry name" value="HI0050"/>
    <property type="match status" value="1"/>
</dbReference>
<feature type="transmembrane region" description="Helical" evidence="7">
    <location>
        <begin position="393"/>
        <end position="417"/>
    </location>
</feature>
<sequence length="421" mass="44287">MIFVIVFVVCLVLGVPIFVVLGVPSLIELLNSPIPLASLAHSLFDGVDKFPLLAIPNFVLAGAIMSRAGITRDIIDVMRSVVGEAYGGLAIVTILSCMFFAAISGSGPGTVAAIGTLLIPAMKDDGYPKDFAAAVASSGGTLGILLPPSNPMIVYGVLASVSIGDLFLAGLLPGILMGALLIGATWFLSRRNGYRGESRPFKAKEFASNLYKAKFSLATPFIVLGGIYGGVFTPVEASVIAVVYALLVGMVIKRTIRLADVWETLSEATTICGGLILIMGTAIFFGEFLTLNLIPQKIAASLLTVTSDPIIMLLIICAILIVLGTFMETLSTVIILTPILLPLIKQLGIDPIHFGILLVVTSEIGFLTPPLGVNLFVACGISGLSIEAVSRRVIPFIATIIVGLLILLFFPQISLFLPSLN</sequence>
<dbReference type="PANTHER" id="PTHR33362:SF5">
    <property type="entry name" value="C4-DICARBOXYLATE TRAP TRANSPORTER LARGE PERMEASE PROTEIN DCTM"/>
    <property type="match status" value="1"/>
</dbReference>
<evidence type="ECO:0000259" key="8">
    <source>
        <dbReference type="PROSITE" id="PS50850"/>
    </source>
</evidence>
<feature type="domain" description="Major facilitator superfamily (MFS) profile" evidence="8">
    <location>
        <begin position="317"/>
        <end position="421"/>
    </location>
</feature>
<comment type="function">
    <text evidence="7">Part of the tripartite ATP-independent periplasmic (TRAP) transport system.</text>
</comment>
<proteinExistence type="inferred from homology"/>
<evidence type="ECO:0000256" key="1">
    <source>
        <dbReference type="ARBA" id="ARBA00004429"/>
    </source>
</evidence>
<reference evidence="9" key="1">
    <citation type="submission" date="2021-08" db="EMBL/GenBank/DDBJ databases">
        <title>Hoeflea bacterium WL0058 sp. nov., isolated from the sediment.</title>
        <authorList>
            <person name="Wang L."/>
            <person name="Zhang D."/>
        </authorList>
    </citation>
    <scope>NUCLEOTIDE SEQUENCE</scope>
    <source>
        <strain evidence="9">WL0058</strain>
    </source>
</reference>
<evidence type="ECO:0000256" key="4">
    <source>
        <dbReference type="ARBA" id="ARBA00022692"/>
    </source>
</evidence>
<keyword evidence="3 7" id="KW-0997">Cell inner membrane</keyword>
<evidence type="ECO:0000313" key="9">
    <source>
        <dbReference type="EMBL" id="MBW8637828.1"/>
    </source>
</evidence>
<organism evidence="9 10">
    <name type="scientific">Flavimaribacter sediminis</name>
    <dbReference type="NCBI Taxonomy" id="2865987"/>
    <lineage>
        <taxon>Bacteria</taxon>
        <taxon>Pseudomonadati</taxon>
        <taxon>Pseudomonadota</taxon>
        <taxon>Alphaproteobacteria</taxon>
        <taxon>Hyphomicrobiales</taxon>
        <taxon>Rhizobiaceae</taxon>
        <taxon>Flavimaribacter</taxon>
    </lineage>
</organism>